<evidence type="ECO:0000313" key="3">
    <source>
        <dbReference type="Proteomes" id="UP001183619"/>
    </source>
</evidence>
<dbReference type="Proteomes" id="UP001183619">
    <property type="component" value="Unassembled WGS sequence"/>
</dbReference>
<keyword evidence="3" id="KW-1185">Reference proteome</keyword>
<name>A0ABU2B6K1_9CORY</name>
<evidence type="ECO:0000256" key="1">
    <source>
        <dbReference type="SAM" id="MobiDB-lite"/>
    </source>
</evidence>
<dbReference type="RefSeq" id="WP_290259011.1">
    <property type="nucleotide sequence ID" value="NZ_BAAAJS010000013.1"/>
</dbReference>
<feature type="compositionally biased region" description="Gly residues" evidence="1">
    <location>
        <begin position="520"/>
        <end position="535"/>
    </location>
</feature>
<proteinExistence type="predicted"/>
<feature type="compositionally biased region" description="Basic residues" evidence="1">
    <location>
        <begin position="538"/>
        <end position="550"/>
    </location>
</feature>
<feature type="region of interest" description="Disordered" evidence="1">
    <location>
        <begin position="435"/>
        <end position="553"/>
    </location>
</feature>
<evidence type="ECO:0000313" key="2">
    <source>
        <dbReference type="EMBL" id="MDR7353639.1"/>
    </source>
</evidence>
<feature type="compositionally biased region" description="Gly residues" evidence="1">
    <location>
        <begin position="435"/>
        <end position="511"/>
    </location>
</feature>
<organism evidence="2 3">
    <name type="scientific">Corynebacterium felinum</name>
    <dbReference type="NCBI Taxonomy" id="131318"/>
    <lineage>
        <taxon>Bacteria</taxon>
        <taxon>Bacillati</taxon>
        <taxon>Actinomycetota</taxon>
        <taxon>Actinomycetes</taxon>
        <taxon>Mycobacteriales</taxon>
        <taxon>Corynebacteriaceae</taxon>
        <taxon>Corynebacterium</taxon>
    </lineage>
</organism>
<feature type="region of interest" description="Disordered" evidence="1">
    <location>
        <begin position="389"/>
        <end position="414"/>
    </location>
</feature>
<evidence type="ECO:0008006" key="4">
    <source>
        <dbReference type="Google" id="ProtNLM"/>
    </source>
</evidence>
<protein>
    <recommendedName>
        <fullName evidence="4">PPE family protein</fullName>
    </recommendedName>
</protein>
<feature type="region of interest" description="Disordered" evidence="1">
    <location>
        <begin position="288"/>
        <end position="308"/>
    </location>
</feature>
<sequence>MTSLHIDVQQLVESIDALGSIHDFAAIGSAFKDVGLLDGFSSVSGLDQMGRYHGQVLEGSVGSAKEMMAALKRQVQWLGRNLHANLDALSGMDRFFAEAIDAVENGGTPQVSGVRYPIRPELGFEAFDFPTPVTSRASSLQELLSGLMSTNNAGALDAAATWANLSTDLSDMSTKLRQVATDMTASNRGEVFDAAAPRIIEMANASANFAHNAGLMSQSVAQLAMIAPSFTSAVGAAIASLEAMQTTQVGALIKKQAEEMYLIGFKEALSTSITAAMPVIRNLMEPTSAGTGGGQSQAAISQGHAGGGITRTSQTATGMGIEPHVLAEQVLDTVASQQATLGFDPNVVNPLNMHQYPGGANSLGASTTSWGPNTGGPGGMNPIAGAGGLGGVNTAGSQSGAFNQHGTGGRGTSAGVGSGTGYGVGGAPVAGGHGSSGGVGAGGSNSGGGSRSGAGGAYSTGGLRGNGTGSGSGAGSGSGRGGHVGGGGTGSGTGSNAGQGSSGAGAAGSSGRGSTMMGGAPMGGAGAGGAGAGGGRENRRRTTPRTRRGGVKGILQQAEREGNLRDLLGDAPKVVPRVIGADVFKPRDQR</sequence>
<gene>
    <name evidence="2" type="ORF">J2S37_000177</name>
</gene>
<reference evidence="2 3" key="1">
    <citation type="submission" date="2023-07" db="EMBL/GenBank/DDBJ databases">
        <title>Sequencing the genomes of 1000 actinobacteria strains.</title>
        <authorList>
            <person name="Klenk H.-P."/>
        </authorList>
    </citation>
    <scope>NUCLEOTIDE SEQUENCE [LARGE SCALE GENOMIC DNA]</scope>
    <source>
        <strain evidence="2 3">DSM 44508</strain>
    </source>
</reference>
<dbReference type="EMBL" id="JAVDYF010000001">
    <property type="protein sequence ID" value="MDR7353639.1"/>
    <property type="molecule type" value="Genomic_DNA"/>
</dbReference>
<accession>A0ABU2B6K1</accession>
<comment type="caution">
    <text evidence="2">The sequence shown here is derived from an EMBL/GenBank/DDBJ whole genome shotgun (WGS) entry which is preliminary data.</text>
</comment>